<dbReference type="EMBL" id="JARTCD010000006">
    <property type="protein sequence ID" value="KAJ8661991.1"/>
    <property type="molecule type" value="Genomic_DNA"/>
</dbReference>
<dbReference type="AlphaFoldDB" id="A0AAD7VCY7"/>
<dbReference type="CDD" id="cd12148">
    <property type="entry name" value="fungal_TF_MHR"/>
    <property type="match status" value="1"/>
</dbReference>
<dbReference type="RefSeq" id="XP_058346904.1">
    <property type="nucleotide sequence ID" value="XM_058482406.1"/>
</dbReference>
<dbReference type="Proteomes" id="UP001234581">
    <property type="component" value="Unassembled WGS sequence"/>
</dbReference>
<feature type="compositionally biased region" description="Low complexity" evidence="1">
    <location>
        <begin position="46"/>
        <end position="57"/>
    </location>
</feature>
<feature type="region of interest" description="Disordered" evidence="1">
    <location>
        <begin position="1"/>
        <end position="68"/>
    </location>
</feature>
<keyword evidence="3" id="KW-1185">Reference proteome</keyword>
<accession>A0AAD7VCY7</accession>
<feature type="compositionally biased region" description="Low complexity" evidence="1">
    <location>
        <begin position="641"/>
        <end position="650"/>
    </location>
</feature>
<feature type="region of interest" description="Disordered" evidence="1">
    <location>
        <begin position="482"/>
        <end position="503"/>
    </location>
</feature>
<organism evidence="2 3">
    <name type="scientific">Lichtheimia ornata</name>
    <dbReference type="NCBI Taxonomy" id="688661"/>
    <lineage>
        <taxon>Eukaryota</taxon>
        <taxon>Fungi</taxon>
        <taxon>Fungi incertae sedis</taxon>
        <taxon>Mucoromycota</taxon>
        <taxon>Mucoromycotina</taxon>
        <taxon>Mucoromycetes</taxon>
        <taxon>Mucorales</taxon>
        <taxon>Lichtheimiaceae</taxon>
        <taxon>Lichtheimia</taxon>
    </lineage>
</organism>
<evidence type="ECO:0000256" key="1">
    <source>
        <dbReference type="SAM" id="MobiDB-lite"/>
    </source>
</evidence>
<sequence length="730" mass="83979">MAQIILGPHNGVRINGTRPRRPKTRRIKPPNDSQEQSLQPEQAIQSSSSSESSVVASPSPPSPPLPAWTQDVQLLQPSSPYLPQILDLINTNQWHVEIQPDNTISINLDSVHDLRDFLQTLGELAFQSTLDSSPDLSHHENTSRGSAMVRRRRVLHPYIKYHSELYAETIWPSITCPSSSGTNSDNGMDEDQQQQQQQQQNNIRIEWPTFYSTLSTIIDDCIHYFVECMNHYYPVRPRRVIHAWYNNLENPQEDVFALAIGTFWCRHLLIHHRPASITQEQDSKILDMIQHRLAHMTRDALGDYFDEPNIDRIFALCLCNMTTVFSMEQKATFHTLAVRMATALDIRPRTRDDDDDDARAGDTIELENRLWWYLFQIDHFLHESGAIPKSMLSPNSDDHDALSRLVRPTPCSLDEPDEVAGALEWGHVLELWIIRRRIVREIETTLDRGDLLTEHMYDNVKATLYDWKARIPEMIKSVDGTSPSTLSCHGNNNNNSSSSNGSLSMTALEESRLAASMEFCTNTCLILHHFCPHQDAAIISPLERQAILDMIEYSTEMLRLRRAVLSFAPCQTWPGDLKRSIEILMYCTEYGDDLITGRAKHGLNHARHVLRKMAEVKWKDPICMVLINDIEHVLYASPSSQVNNNNNNVMHEQHQHQHHQQPQQPSRTTQRAEEDKSHRRRSIKMANNMYTGVMMFDRELQPRAQYYRPANTSDPLDSVTVFEDVSRYMN</sequence>
<feature type="compositionally biased region" description="Low complexity" evidence="1">
    <location>
        <begin position="490"/>
        <end position="503"/>
    </location>
</feature>
<evidence type="ECO:0008006" key="4">
    <source>
        <dbReference type="Google" id="ProtNLM"/>
    </source>
</evidence>
<feature type="compositionally biased region" description="Basic residues" evidence="1">
    <location>
        <begin position="18"/>
        <end position="28"/>
    </location>
</feature>
<reference evidence="2 3" key="1">
    <citation type="submission" date="2023-03" db="EMBL/GenBank/DDBJ databases">
        <title>Genome sequence of Lichtheimia ornata CBS 291.66.</title>
        <authorList>
            <person name="Mohabir J.T."/>
            <person name="Shea T.P."/>
            <person name="Kurbessoian T."/>
            <person name="Berby B."/>
            <person name="Fontaine J."/>
            <person name="Livny J."/>
            <person name="Gnirke A."/>
            <person name="Stajich J.E."/>
            <person name="Cuomo C.A."/>
        </authorList>
    </citation>
    <scope>NUCLEOTIDE SEQUENCE [LARGE SCALE GENOMIC DNA]</scope>
    <source>
        <strain evidence="2">CBS 291.66</strain>
    </source>
</reference>
<evidence type="ECO:0000313" key="3">
    <source>
        <dbReference type="Proteomes" id="UP001234581"/>
    </source>
</evidence>
<protein>
    <recommendedName>
        <fullName evidence="4">Transcription factor domain-containing protein</fullName>
    </recommendedName>
</protein>
<dbReference type="GeneID" id="83209740"/>
<feature type="region of interest" description="Disordered" evidence="1">
    <location>
        <begin position="639"/>
        <end position="684"/>
    </location>
</feature>
<comment type="caution">
    <text evidence="2">The sequence shown here is derived from an EMBL/GenBank/DDBJ whole genome shotgun (WGS) entry which is preliminary data.</text>
</comment>
<name>A0AAD7VCY7_9FUNG</name>
<evidence type="ECO:0000313" key="2">
    <source>
        <dbReference type="EMBL" id="KAJ8661991.1"/>
    </source>
</evidence>
<gene>
    <name evidence="2" type="ORF">O0I10_002322</name>
</gene>
<proteinExistence type="predicted"/>
<feature type="compositionally biased region" description="Polar residues" evidence="1">
    <location>
        <begin position="31"/>
        <end position="45"/>
    </location>
</feature>
<feature type="region of interest" description="Disordered" evidence="1">
    <location>
        <begin position="178"/>
        <end position="200"/>
    </location>
</feature>